<dbReference type="InterPro" id="IPR029063">
    <property type="entry name" value="SAM-dependent_MTases_sf"/>
</dbReference>
<dbReference type="KEGG" id="ota:OT_ostta02g02990"/>
<organism evidence="4 5">
    <name type="scientific">Ostreococcus tauri</name>
    <name type="common">Marine green alga</name>
    <dbReference type="NCBI Taxonomy" id="70448"/>
    <lineage>
        <taxon>Eukaryota</taxon>
        <taxon>Viridiplantae</taxon>
        <taxon>Chlorophyta</taxon>
        <taxon>Mamiellophyceae</taxon>
        <taxon>Mamiellales</taxon>
        <taxon>Bathycoccaceae</taxon>
        <taxon>Ostreococcus</taxon>
    </lineage>
</organism>
<keyword evidence="3" id="KW-0949">S-adenosyl-L-methionine</keyword>
<reference evidence="5" key="1">
    <citation type="journal article" date="2006" name="Proc. Natl. Acad. Sci. U.S.A.">
        <title>Genome analysis of the smallest free-living eukaryote Ostreococcus tauri unveils many unique features.</title>
        <authorList>
            <person name="Derelle E."/>
            <person name="Ferraz C."/>
            <person name="Rombauts S."/>
            <person name="Rouze P."/>
            <person name="Worden A.Z."/>
            <person name="Robbens S."/>
            <person name="Partensky F."/>
            <person name="Degroeve S."/>
            <person name="Echeynie S."/>
            <person name="Cooke R."/>
            <person name="Saeys Y."/>
            <person name="Wuyts J."/>
            <person name="Jabbari K."/>
            <person name="Bowler C."/>
            <person name="Panaud O."/>
            <person name="Piegu B."/>
            <person name="Ball S.G."/>
            <person name="Ral J.-P."/>
            <person name="Bouget F.-Y."/>
            <person name="Piganeau G."/>
            <person name="De Baets B."/>
            <person name="Picard A."/>
            <person name="Delseny M."/>
            <person name="Demaille J."/>
            <person name="Van de Peer Y."/>
            <person name="Moreau H."/>
        </authorList>
    </citation>
    <scope>NUCLEOTIDE SEQUENCE [LARGE SCALE GENOMIC DNA]</scope>
    <source>
        <strain evidence="5">OTTH 0595 / CCAP 157/2 / RCC745</strain>
    </source>
</reference>
<dbReference type="AlphaFoldDB" id="A0A090M7M6"/>
<reference evidence="4 5" key="2">
    <citation type="journal article" date="2014" name="BMC Genomics">
        <title>An improved genome of the model marine alga Ostreococcus tauri unfolds by assessing Illumina de novo assemblies.</title>
        <authorList>
            <person name="Blanc-Mathieu R."/>
            <person name="Verhelst B."/>
            <person name="Derelle E."/>
            <person name="Rombauts S."/>
            <person name="Bouget F.Y."/>
            <person name="Carre I."/>
            <person name="Chateau A."/>
            <person name="Eyre-Walker A."/>
            <person name="Grimsley N."/>
            <person name="Moreau H."/>
            <person name="Piegu B."/>
            <person name="Rivals E."/>
            <person name="Schackwitz W."/>
            <person name="Van de Peer Y."/>
            <person name="Piganeau G."/>
        </authorList>
    </citation>
    <scope>NUCLEOTIDE SEQUENCE [LARGE SCALE GENOMIC DNA]</scope>
    <source>
        <strain evidence="5">OTTH 0595 / CCAP 157/2 / RCC745</strain>
    </source>
</reference>
<keyword evidence="1 4" id="KW-0489">Methyltransferase</keyword>
<name>A0A090M7M6_OSTTA</name>
<evidence type="ECO:0000313" key="4">
    <source>
        <dbReference type="EMBL" id="CEG01077.1"/>
    </source>
</evidence>
<gene>
    <name evidence="4" type="ORF">OT_ostta02g02990</name>
</gene>
<proteinExistence type="predicted"/>
<comment type="caution">
    <text evidence="4">The sequence shown here is derived from an EMBL/GenBank/DDBJ whole genome shotgun (WGS) entry which is preliminary data.</text>
</comment>
<dbReference type="PANTHER" id="PTHR21008:SF0">
    <property type="entry name" value="S-ADENOSYLMETHIONINE SENSOR UPSTREAM OF MTORC1"/>
    <property type="match status" value="1"/>
</dbReference>
<dbReference type="GO" id="GO:0008168">
    <property type="term" value="F:methyltransferase activity"/>
    <property type="evidence" value="ECO:0007669"/>
    <property type="project" value="UniProtKB-KW"/>
</dbReference>
<evidence type="ECO:0000256" key="1">
    <source>
        <dbReference type="ARBA" id="ARBA00022603"/>
    </source>
</evidence>
<dbReference type="GO" id="GO:1904262">
    <property type="term" value="P:negative regulation of TORC1 signaling"/>
    <property type="evidence" value="ECO:0007669"/>
    <property type="project" value="TreeGrafter"/>
</dbReference>
<dbReference type="InterPro" id="IPR021867">
    <property type="entry name" value="Bmt2/SAMTOR"/>
</dbReference>
<dbReference type="OrthoDB" id="5954793at2759"/>
<dbReference type="STRING" id="70448.A0A090M7M6"/>
<accession>A0A090M7M6</accession>
<dbReference type="RefSeq" id="XP_003075139.2">
    <property type="nucleotide sequence ID" value="XM_003075091.2"/>
</dbReference>
<dbReference type="GeneID" id="9835679"/>
<dbReference type="SUPFAM" id="SSF53335">
    <property type="entry name" value="S-adenosyl-L-methionine-dependent methyltransferases"/>
    <property type="match status" value="1"/>
</dbReference>
<evidence type="ECO:0000256" key="3">
    <source>
        <dbReference type="ARBA" id="ARBA00022691"/>
    </source>
</evidence>
<keyword evidence="5" id="KW-1185">Reference proteome</keyword>
<evidence type="ECO:0000256" key="2">
    <source>
        <dbReference type="ARBA" id="ARBA00022679"/>
    </source>
</evidence>
<keyword evidence="2" id="KW-0808">Transferase</keyword>
<dbReference type="Pfam" id="PF11968">
    <property type="entry name" value="Bmt2"/>
    <property type="match status" value="1"/>
</dbReference>
<dbReference type="PANTHER" id="PTHR21008">
    <property type="entry name" value="S-ADENOSYLMETHIONINE SENSOR UPSTREAM OF MTORC1-RELATED"/>
    <property type="match status" value="1"/>
</dbReference>
<dbReference type="Proteomes" id="UP000009170">
    <property type="component" value="Unassembled WGS sequence"/>
</dbReference>
<dbReference type="GO" id="GO:0032259">
    <property type="term" value="P:methylation"/>
    <property type="evidence" value="ECO:0007669"/>
    <property type="project" value="UniProtKB-KW"/>
</dbReference>
<sequence>MTRPPKPRASDSLRAHVRRILRRSIARCLKNSSEADEGEIARKFGGSVEEFGTDAQCDAIARELFSMFSERCGGDEDDSEVLRRVRESAHAIASNVAAERRRCANLFEIAHRGGNLRDALRDALERGVADRARAKWRREVIVERHRALRREAKAIENGDEAWERATATEAGREDMRAYAEAAAEVGNRAWVVSSLEWCVDAVGAYFGEAGVGVIRKRAVKFSWAIANGRRAKAIAKKNPATSLEDARERVALETPVASESGRSVKVLDVGSCWDYFNLHFKGPWPGTVEATTLACDLMPRVPSVLECDWLRVAFEDEDRVEDASVEGGSKHLAAVKTHGADALVFSLVLSYVPTPRQRGEMVRRARLALKNRGAGLLFIITPHSTDKGHCPHNALPVLKEWREVLNGLGFERVLYERQRSTHCLAFRTLGDGDEARAAEASPPELRIAFDAQVNDVNE</sequence>
<evidence type="ECO:0000313" key="5">
    <source>
        <dbReference type="Proteomes" id="UP000009170"/>
    </source>
</evidence>
<dbReference type="InParanoid" id="A0A090M7M6"/>
<dbReference type="EMBL" id="CAID01000002">
    <property type="protein sequence ID" value="CEG01077.1"/>
    <property type="molecule type" value="Genomic_DNA"/>
</dbReference>
<protein>
    <submittedName>
        <fullName evidence="4">Methyltransferase, DUF3321</fullName>
    </submittedName>
</protein>